<reference evidence="2" key="1">
    <citation type="submission" date="2022-11" db="UniProtKB">
        <authorList>
            <consortium name="WormBaseParasite"/>
        </authorList>
    </citation>
    <scope>IDENTIFICATION</scope>
</reference>
<sequence length="469" mass="52321">MDSSSTPLPMVNVASLAISRRTLPVLAQKLELAAKCVKNRLYIRLVPSRPPSELEELIPNIYLHASQKCSNLDVRVVLKEGSQRDYGVFLKEISDFDDSDNKPAPKPFKHVALGGTFDRLHNGHKVLLSTAAILSDKVTCGVTSGDMNKKKVLYELMEPLKTRMAVVEEFLKDISDGLIVDVQEITDPFGPAIVLEDLDCLVVSEETVKGGDACNVKRKERGLNEMHIHKIPLVEGLDQVLNEAKLSSSTRRRQILGTLLKTPNDDPSLPNKPYLVGLTGGIASGKTHISRFLEKNGCEVADADKIVHQLYDGNANFSETIAEKFGSETVANGKVDRKKLGEIVFNDKEKREKLTAIIWPAVKQVILDQIKVSKADIFVIDAALLVEAGWDKNVRQLWTTFVPRVEAIKRIKERDNLTEEEAEARIDAQTSNETRIQKSHVVFCSLWDYSETERQVMIALNNIRNNFSA</sequence>
<proteinExistence type="predicted"/>
<dbReference type="Proteomes" id="UP000887576">
    <property type="component" value="Unplaced"/>
</dbReference>
<protein>
    <submittedName>
        <fullName evidence="2">Cytidyltransferase-like domain-containing protein</fullName>
    </submittedName>
</protein>
<accession>A0AC34QRC9</accession>
<evidence type="ECO:0000313" key="1">
    <source>
        <dbReference type="Proteomes" id="UP000887576"/>
    </source>
</evidence>
<name>A0AC34QRC9_9BILA</name>
<dbReference type="WBParaSite" id="JU765_v2.g18575.t1">
    <property type="protein sequence ID" value="JU765_v2.g18575.t1"/>
    <property type="gene ID" value="JU765_v2.g18575"/>
</dbReference>
<evidence type="ECO:0000313" key="2">
    <source>
        <dbReference type="WBParaSite" id="JU765_v2.g18575.t1"/>
    </source>
</evidence>
<organism evidence="1 2">
    <name type="scientific">Panagrolaimus sp. JU765</name>
    <dbReference type="NCBI Taxonomy" id="591449"/>
    <lineage>
        <taxon>Eukaryota</taxon>
        <taxon>Metazoa</taxon>
        <taxon>Ecdysozoa</taxon>
        <taxon>Nematoda</taxon>
        <taxon>Chromadorea</taxon>
        <taxon>Rhabditida</taxon>
        <taxon>Tylenchina</taxon>
        <taxon>Panagrolaimomorpha</taxon>
        <taxon>Panagrolaimoidea</taxon>
        <taxon>Panagrolaimidae</taxon>
        <taxon>Panagrolaimus</taxon>
    </lineage>
</organism>